<feature type="compositionally biased region" description="Basic residues" evidence="1">
    <location>
        <begin position="223"/>
        <end position="232"/>
    </location>
</feature>
<dbReference type="EMBL" id="CADCXW020000009">
    <property type="protein sequence ID" value="CAD1540839.1"/>
    <property type="molecule type" value="Genomic_DNA"/>
</dbReference>
<dbReference type="PANTHER" id="PTHR39079">
    <property type="entry name" value="FI08034P-RELATED"/>
    <property type="match status" value="1"/>
</dbReference>
<evidence type="ECO:0000256" key="2">
    <source>
        <dbReference type="SAM" id="Phobius"/>
    </source>
</evidence>
<keyword evidence="2" id="KW-0812">Transmembrane</keyword>
<dbReference type="PANTHER" id="PTHR39079:SF1">
    <property type="entry name" value="GH11706P-RELATED"/>
    <property type="match status" value="1"/>
</dbReference>
<keyword evidence="2" id="KW-0472">Membrane</keyword>
<dbReference type="AlphaFoldDB" id="A0A6V7IN19"/>
<dbReference type="InterPro" id="IPR031949">
    <property type="entry name" value="DUF4776"/>
</dbReference>
<protein>
    <recommendedName>
        <fullName evidence="3">DUF4776 domain-containing protein</fullName>
    </recommendedName>
</protein>
<feature type="region of interest" description="Disordered" evidence="1">
    <location>
        <begin position="160"/>
        <end position="185"/>
    </location>
</feature>
<evidence type="ECO:0000259" key="3">
    <source>
        <dbReference type="Pfam" id="PF16003"/>
    </source>
</evidence>
<feature type="domain" description="DUF4776" evidence="3">
    <location>
        <begin position="102"/>
        <end position="161"/>
    </location>
</feature>
<keyword evidence="2" id="KW-1133">Transmembrane helix</keyword>
<sequence length="232" mass="26088">MGWLWNTSRIPGSVKPRIGWRPGAISKGVWKIFEKSKTARDLEDIEERRILPAVKGNFLHTGILTFSLVKPQSLMVIFLNFLNLLRLKGKKGKMAKSKSLLSLARSQKKRRERDEGSELPPTLHLHRKNGDYYITMHPVNPENSPEIQAEVKPLQFKVARNRNGNDDSADSSSVGDDMEIEYSPPTAIHRLEKKAERRDLEIQVVQNDIIEAFKGSGGGAAGPKKKKKGGKK</sequence>
<evidence type="ECO:0000313" key="4">
    <source>
        <dbReference type="EMBL" id="CAD1540839.1"/>
    </source>
</evidence>
<feature type="transmembrane region" description="Helical" evidence="2">
    <location>
        <begin position="63"/>
        <end position="85"/>
    </location>
</feature>
<feature type="region of interest" description="Disordered" evidence="1">
    <location>
        <begin position="213"/>
        <end position="232"/>
    </location>
</feature>
<organism evidence="4">
    <name type="scientific">Bracon brevicornis</name>
    <dbReference type="NCBI Taxonomy" id="1563983"/>
    <lineage>
        <taxon>Eukaryota</taxon>
        <taxon>Metazoa</taxon>
        <taxon>Ecdysozoa</taxon>
        <taxon>Arthropoda</taxon>
        <taxon>Hexapoda</taxon>
        <taxon>Insecta</taxon>
        <taxon>Pterygota</taxon>
        <taxon>Neoptera</taxon>
        <taxon>Endopterygota</taxon>
        <taxon>Hymenoptera</taxon>
        <taxon>Apocrita</taxon>
        <taxon>Ichneumonoidea</taxon>
        <taxon>Braconidae</taxon>
        <taxon>Braconinae</taxon>
        <taxon>Bracon</taxon>
    </lineage>
</organism>
<accession>A0A6V7IN19</accession>
<gene>
    <name evidence="4" type="ORF">BBRV_LOCUS29233</name>
</gene>
<proteinExistence type="predicted"/>
<feature type="region of interest" description="Disordered" evidence="1">
    <location>
        <begin position="98"/>
        <end position="124"/>
    </location>
</feature>
<reference evidence="4" key="1">
    <citation type="submission" date="2020-07" db="EMBL/GenBank/DDBJ databases">
        <authorList>
            <person name="Ferguson B K."/>
        </authorList>
    </citation>
    <scope>NUCLEOTIDE SEQUENCE</scope>
    <source>
        <strain evidence="4">L06</strain>
    </source>
</reference>
<dbReference type="Pfam" id="PF16003">
    <property type="entry name" value="DUF4776"/>
    <property type="match status" value="1"/>
</dbReference>
<name>A0A6V7IN19_9HYME</name>
<evidence type="ECO:0000256" key="1">
    <source>
        <dbReference type="SAM" id="MobiDB-lite"/>
    </source>
</evidence>